<reference evidence="1" key="1">
    <citation type="submission" date="2014-11" db="EMBL/GenBank/DDBJ databases">
        <authorList>
            <person name="Amaro Gonzalez C."/>
        </authorList>
    </citation>
    <scope>NUCLEOTIDE SEQUENCE</scope>
</reference>
<dbReference type="EMBL" id="GBXM01063438">
    <property type="protein sequence ID" value="JAH45139.1"/>
    <property type="molecule type" value="Transcribed_RNA"/>
</dbReference>
<reference evidence="1" key="2">
    <citation type="journal article" date="2015" name="Fish Shellfish Immunol.">
        <title>Early steps in the European eel (Anguilla anguilla)-Vibrio vulnificus interaction in the gills: Role of the RtxA13 toxin.</title>
        <authorList>
            <person name="Callol A."/>
            <person name="Pajuelo D."/>
            <person name="Ebbesson L."/>
            <person name="Teles M."/>
            <person name="MacKenzie S."/>
            <person name="Amaro C."/>
        </authorList>
    </citation>
    <scope>NUCLEOTIDE SEQUENCE</scope>
</reference>
<organism evidence="1">
    <name type="scientific">Anguilla anguilla</name>
    <name type="common">European freshwater eel</name>
    <name type="synonym">Muraena anguilla</name>
    <dbReference type="NCBI Taxonomy" id="7936"/>
    <lineage>
        <taxon>Eukaryota</taxon>
        <taxon>Metazoa</taxon>
        <taxon>Chordata</taxon>
        <taxon>Craniata</taxon>
        <taxon>Vertebrata</taxon>
        <taxon>Euteleostomi</taxon>
        <taxon>Actinopterygii</taxon>
        <taxon>Neopterygii</taxon>
        <taxon>Teleostei</taxon>
        <taxon>Anguilliformes</taxon>
        <taxon>Anguillidae</taxon>
        <taxon>Anguilla</taxon>
    </lineage>
</organism>
<evidence type="ECO:0000313" key="1">
    <source>
        <dbReference type="EMBL" id="JAH45139.1"/>
    </source>
</evidence>
<accession>A0A0E9SUT7</accession>
<name>A0A0E9SUT7_ANGAN</name>
<sequence length="11" mass="1366">MLKMSVFLCFF</sequence>
<protein>
    <submittedName>
        <fullName evidence="1">Uncharacterized protein</fullName>
    </submittedName>
</protein>
<proteinExistence type="predicted"/>